<organism evidence="10 11">
    <name type="scientific">Diaphorina citri</name>
    <name type="common">Asian citrus psyllid</name>
    <dbReference type="NCBI Taxonomy" id="121845"/>
    <lineage>
        <taxon>Eukaryota</taxon>
        <taxon>Metazoa</taxon>
        <taxon>Ecdysozoa</taxon>
        <taxon>Arthropoda</taxon>
        <taxon>Hexapoda</taxon>
        <taxon>Insecta</taxon>
        <taxon>Pterygota</taxon>
        <taxon>Neoptera</taxon>
        <taxon>Paraneoptera</taxon>
        <taxon>Hemiptera</taxon>
        <taxon>Sternorrhyncha</taxon>
        <taxon>Psylloidea</taxon>
        <taxon>Psyllidae</taxon>
        <taxon>Diaphorininae</taxon>
        <taxon>Diaphorina</taxon>
    </lineage>
</organism>
<sequence length="815" mass="93498">KIQTSERIQLKPCHLKIYAYGGFQIKPARCAVLSVDRKANWVSNLVIVEKPSGDLRLCLDPVDLNRNLKLDKFLVPTLEDIKARLAGKSVFSVVDLRDGYYQVELDRVTIYFDDILIASSTVEEHNTTLNQVFTRARELNIKFNQEKFQYMLPEIKYLGLLFNKNGTKPDEERVSALREIKVPKNVKQLQAILGMFNYLRDFIPQMAEITSPLRLLLKKDVSWHWGDAQDKAVKTLIEIVSRAPTLRHFDPKLPITIECDASQLGIGCVILQNKQPVAFASRSLNKAEVSYPQIEKEMLGILFACNKFHNYIYGYDVQVITDHKPLVSIFQKNMCKIVSNRIQRMRLRLLKYRLSVEYRKGKEMYISDLLSRNFSPETNENELGTSSVIHVVENETLFNLEFLKKEQEKDPLLKSIVKYCYDGWPSNKNSIPKNSSQIRHFWNLRNELSVDHNNVLYYNDRVVIPTSLKDKALKLLHQGHMGIVKTKSRASQSMYWINMNNDLENFISKCYLCEKYQRAKTNETMLSHDVPNLPFEQLGMDIMTYQAQDYLVVVDHYSKWLEIVKLRSKSCSEIIKKLKIIFSNFGIPQRCVSDNSPFNSKEIKEFCSLYNIKWIYSSPLHPKSNSLAEKAVGIAKNIIKKSIDLKTDFLDLLIEYRATKLPTLGLSPSEILLGSYQTYAKFDDFYENKKGGDRDQVSTSLENLSNSCTSQPHHSSGNIGSASTTLSDFDQILTAPNPDPLIIDSQQCTPESGLDRLDNTSNLSGSSDSSECYTTPLKDHGYCRPVTEMTSNSRPKRNITKPIRLFDYICDNDSD</sequence>
<dbReference type="GO" id="GO:0003676">
    <property type="term" value="F:nucleic acid binding"/>
    <property type="evidence" value="ECO:0007669"/>
    <property type="project" value="InterPro"/>
</dbReference>
<reference evidence="11" key="1">
    <citation type="submission" date="2025-08" db="UniProtKB">
        <authorList>
            <consortium name="RefSeq"/>
        </authorList>
    </citation>
    <scope>IDENTIFICATION</scope>
</reference>
<dbReference type="AlphaFoldDB" id="A0A1S3DMM4"/>
<dbReference type="SUPFAM" id="SSF53098">
    <property type="entry name" value="Ribonuclease H-like"/>
    <property type="match status" value="1"/>
</dbReference>
<dbReference type="Gene3D" id="3.10.10.10">
    <property type="entry name" value="HIV Type 1 Reverse Transcriptase, subunit A, domain 1"/>
    <property type="match status" value="1"/>
</dbReference>
<dbReference type="STRING" id="121845.A0A1S3DMM4"/>
<protein>
    <recommendedName>
        <fullName evidence="1">RNA-directed DNA polymerase</fullName>
        <ecNumber evidence="1">2.7.7.49</ecNumber>
    </recommendedName>
</protein>
<dbReference type="Gene3D" id="3.30.70.270">
    <property type="match status" value="3"/>
</dbReference>
<dbReference type="Gene3D" id="1.10.340.70">
    <property type="match status" value="1"/>
</dbReference>
<dbReference type="FunFam" id="3.30.420.10:FF:000063">
    <property type="entry name" value="Retrovirus-related Pol polyprotein from transposon 297-like Protein"/>
    <property type="match status" value="1"/>
</dbReference>
<dbReference type="Pfam" id="PF17917">
    <property type="entry name" value="RT_RNaseH"/>
    <property type="match status" value="1"/>
</dbReference>
<keyword evidence="4" id="KW-0540">Nuclease</keyword>
<dbReference type="PANTHER" id="PTHR37984">
    <property type="entry name" value="PROTEIN CBG26694"/>
    <property type="match status" value="1"/>
</dbReference>
<dbReference type="Gene3D" id="3.30.420.10">
    <property type="entry name" value="Ribonuclease H-like superfamily/Ribonuclease H"/>
    <property type="match status" value="1"/>
</dbReference>
<evidence type="ECO:0000313" key="11">
    <source>
        <dbReference type="RefSeq" id="XP_008484631.1"/>
    </source>
</evidence>
<evidence type="ECO:0000256" key="3">
    <source>
        <dbReference type="ARBA" id="ARBA00022695"/>
    </source>
</evidence>
<dbReference type="GO" id="GO:0003964">
    <property type="term" value="F:RNA-directed DNA polymerase activity"/>
    <property type="evidence" value="ECO:0007669"/>
    <property type="project" value="UniProtKB-EC"/>
</dbReference>
<name>A0A1S3DMM4_DIACI</name>
<evidence type="ECO:0000259" key="9">
    <source>
        <dbReference type="PROSITE" id="PS50994"/>
    </source>
</evidence>
<dbReference type="InterPro" id="IPR043128">
    <property type="entry name" value="Rev_trsase/Diguanyl_cyclase"/>
</dbReference>
<dbReference type="Proteomes" id="UP000079169">
    <property type="component" value="Unplaced"/>
</dbReference>
<dbReference type="InterPro" id="IPR041588">
    <property type="entry name" value="Integrase_H2C2"/>
</dbReference>
<dbReference type="InterPro" id="IPR000477">
    <property type="entry name" value="RT_dom"/>
</dbReference>
<evidence type="ECO:0000256" key="7">
    <source>
        <dbReference type="ARBA" id="ARBA00022918"/>
    </source>
</evidence>
<dbReference type="InterPro" id="IPR036397">
    <property type="entry name" value="RNaseH_sf"/>
</dbReference>
<evidence type="ECO:0000256" key="1">
    <source>
        <dbReference type="ARBA" id="ARBA00012493"/>
    </source>
</evidence>
<dbReference type="GO" id="GO:0015074">
    <property type="term" value="P:DNA integration"/>
    <property type="evidence" value="ECO:0007669"/>
    <property type="project" value="InterPro"/>
</dbReference>
<dbReference type="OMA" id="WINMNND"/>
<dbReference type="InterPro" id="IPR012337">
    <property type="entry name" value="RNaseH-like_sf"/>
</dbReference>
<evidence type="ECO:0000256" key="4">
    <source>
        <dbReference type="ARBA" id="ARBA00022722"/>
    </source>
</evidence>
<dbReference type="GO" id="GO:0042575">
    <property type="term" value="C:DNA polymerase complex"/>
    <property type="evidence" value="ECO:0007669"/>
    <property type="project" value="UniProtKB-ARBA"/>
</dbReference>
<keyword evidence="3" id="KW-0548">Nucleotidyltransferase</keyword>
<dbReference type="CDD" id="cd09274">
    <property type="entry name" value="RNase_HI_RT_Ty3"/>
    <property type="match status" value="1"/>
</dbReference>
<keyword evidence="6" id="KW-0378">Hydrolase</keyword>
<gene>
    <name evidence="11" type="primary">LOC103521299</name>
</gene>
<evidence type="ECO:0000256" key="2">
    <source>
        <dbReference type="ARBA" id="ARBA00022679"/>
    </source>
</evidence>
<dbReference type="FunFam" id="1.10.340.70:FF:000003">
    <property type="entry name" value="Protein CBG25708"/>
    <property type="match status" value="1"/>
</dbReference>
<dbReference type="InterPro" id="IPR050951">
    <property type="entry name" value="Retrovirus_Pol_polyprotein"/>
</dbReference>
<dbReference type="InterPro" id="IPR043502">
    <property type="entry name" value="DNA/RNA_pol_sf"/>
</dbReference>
<dbReference type="EC" id="2.7.7.49" evidence="1"/>
<dbReference type="FunFam" id="3.30.70.270:FF:000026">
    <property type="entry name" value="Transposon Ty3-G Gag-Pol polyprotein"/>
    <property type="match status" value="1"/>
</dbReference>
<dbReference type="InterPro" id="IPR041373">
    <property type="entry name" value="RT_RNaseH"/>
</dbReference>
<accession>A0A1S3DMM4</accession>
<evidence type="ECO:0000256" key="8">
    <source>
        <dbReference type="SAM" id="MobiDB-lite"/>
    </source>
</evidence>
<keyword evidence="7" id="KW-0695">RNA-directed DNA polymerase</keyword>
<feature type="non-terminal residue" evidence="11">
    <location>
        <position position="1"/>
    </location>
</feature>
<keyword evidence="10" id="KW-1185">Reference proteome</keyword>
<dbReference type="SUPFAM" id="SSF56672">
    <property type="entry name" value="DNA/RNA polymerases"/>
    <property type="match status" value="1"/>
</dbReference>
<feature type="compositionally biased region" description="Low complexity" evidence="8">
    <location>
        <begin position="759"/>
        <end position="770"/>
    </location>
</feature>
<dbReference type="Pfam" id="PF17921">
    <property type="entry name" value="Integrase_H2C2"/>
    <property type="match status" value="1"/>
</dbReference>
<dbReference type="PANTHER" id="PTHR37984:SF5">
    <property type="entry name" value="PROTEIN NYNRIN-LIKE"/>
    <property type="match status" value="1"/>
</dbReference>
<feature type="region of interest" description="Disordered" evidence="8">
    <location>
        <begin position="693"/>
        <end position="722"/>
    </location>
</feature>
<dbReference type="RefSeq" id="XP_008484631.1">
    <property type="nucleotide sequence ID" value="XM_008486409.1"/>
</dbReference>
<evidence type="ECO:0000313" key="10">
    <source>
        <dbReference type="Proteomes" id="UP000079169"/>
    </source>
</evidence>
<dbReference type="Pfam" id="PF00665">
    <property type="entry name" value="rve"/>
    <property type="match status" value="1"/>
</dbReference>
<dbReference type="PaxDb" id="121845-A0A1S3DMM4"/>
<feature type="domain" description="Integrase catalytic" evidence="9">
    <location>
        <begin position="530"/>
        <end position="689"/>
    </location>
</feature>
<dbReference type="PROSITE" id="PS50994">
    <property type="entry name" value="INTEGRASE"/>
    <property type="match status" value="1"/>
</dbReference>
<dbReference type="Pfam" id="PF00078">
    <property type="entry name" value="RVT_1"/>
    <property type="match status" value="1"/>
</dbReference>
<proteinExistence type="predicted"/>
<feature type="compositionally biased region" description="Polar residues" evidence="8">
    <location>
        <begin position="697"/>
        <end position="722"/>
    </location>
</feature>
<dbReference type="GeneID" id="103521299"/>
<keyword evidence="2" id="KW-0808">Transferase</keyword>
<feature type="region of interest" description="Disordered" evidence="8">
    <location>
        <begin position="748"/>
        <end position="772"/>
    </location>
</feature>
<dbReference type="CDD" id="cd01647">
    <property type="entry name" value="RT_LTR"/>
    <property type="match status" value="1"/>
</dbReference>
<evidence type="ECO:0000256" key="5">
    <source>
        <dbReference type="ARBA" id="ARBA00022759"/>
    </source>
</evidence>
<evidence type="ECO:0000256" key="6">
    <source>
        <dbReference type="ARBA" id="ARBA00022801"/>
    </source>
</evidence>
<dbReference type="InterPro" id="IPR001584">
    <property type="entry name" value="Integrase_cat-core"/>
</dbReference>
<dbReference type="KEGG" id="dci:103521299"/>
<keyword evidence="5" id="KW-0255">Endonuclease</keyword>